<proteinExistence type="predicted"/>
<evidence type="ECO:0000256" key="1">
    <source>
        <dbReference type="PROSITE-ProRule" id="PRU00169"/>
    </source>
</evidence>
<dbReference type="Proteomes" id="UP000263900">
    <property type="component" value="Chromosome"/>
</dbReference>
<gene>
    <name evidence="4" type="ORF">D3H65_18525</name>
</gene>
<feature type="modified residue" description="4-aspartylphosphate" evidence="1">
    <location>
        <position position="54"/>
    </location>
</feature>
<dbReference type="Gene3D" id="3.40.50.2300">
    <property type="match status" value="1"/>
</dbReference>
<dbReference type="Gene3D" id="2.40.50.1020">
    <property type="entry name" value="LytTr DNA-binding domain"/>
    <property type="match status" value="1"/>
</dbReference>
<protein>
    <submittedName>
        <fullName evidence="4">DNA-binding response regulator</fullName>
    </submittedName>
</protein>
<dbReference type="SMART" id="SM00448">
    <property type="entry name" value="REC"/>
    <property type="match status" value="1"/>
</dbReference>
<dbReference type="OrthoDB" id="1646880at2"/>
<feature type="domain" description="Response regulatory" evidence="2">
    <location>
        <begin position="2"/>
        <end position="115"/>
    </location>
</feature>
<reference evidence="4 5" key="1">
    <citation type="submission" date="2018-09" db="EMBL/GenBank/DDBJ databases">
        <title>Genome sequencing of strain 6GH32-13.</title>
        <authorList>
            <person name="Weon H.-Y."/>
            <person name="Heo J."/>
            <person name="Kwon S.-W."/>
        </authorList>
    </citation>
    <scope>NUCLEOTIDE SEQUENCE [LARGE SCALE GENOMIC DNA]</scope>
    <source>
        <strain evidence="4 5">5GH32-13</strain>
    </source>
</reference>
<dbReference type="RefSeq" id="WP_119051741.1">
    <property type="nucleotide sequence ID" value="NZ_CP032157.1"/>
</dbReference>
<dbReference type="GO" id="GO:0003677">
    <property type="term" value="F:DNA binding"/>
    <property type="evidence" value="ECO:0007669"/>
    <property type="project" value="UniProtKB-KW"/>
</dbReference>
<dbReference type="Pfam" id="PF04397">
    <property type="entry name" value="LytTR"/>
    <property type="match status" value="1"/>
</dbReference>
<evidence type="ECO:0000259" key="3">
    <source>
        <dbReference type="PROSITE" id="PS50930"/>
    </source>
</evidence>
<dbReference type="PANTHER" id="PTHR37299">
    <property type="entry name" value="TRANSCRIPTIONAL REGULATOR-RELATED"/>
    <property type="match status" value="1"/>
</dbReference>
<feature type="domain" description="HTH LytTR-type" evidence="3">
    <location>
        <begin position="144"/>
        <end position="247"/>
    </location>
</feature>
<dbReference type="Pfam" id="PF00072">
    <property type="entry name" value="Response_reg"/>
    <property type="match status" value="1"/>
</dbReference>
<dbReference type="PANTHER" id="PTHR37299:SF1">
    <property type="entry name" value="STAGE 0 SPORULATION PROTEIN A HOMOLOG"/>
    <property type="match status" value="1"/>
</dbReference>
<dbReference type="SMART" id="SM00850">
    <property type="entry name" value="LytTR"/>
    <property type="match status" value="1"/>
</dbReference>
<dbReference type="SUPFAM" id="SSF52172">
    <property type="entry name" value="CheY-like"/>
    <property type="match status" value="1"/>
</dbReference>
<keyword evidence="5" id="KW-1185">Reference proteome</keyword>
<evidence type="ECO:0000313" key="4">
    <source>
        <dbReference type="EMBL" id="AXY75860.1"/>
    </source>
</evidence>
<dbReference type="InterPro" id="IPR011006">
    <property type="entry name" value="CheY-like_superfamily"/>
</dbReference>
<dbReference type="InterPro" id="IPR046947">
    <property type="entry name" value="LytR-like"/>
</dbReference>
<dbReference type="AlphaFoldDB" id="A0A3B7MS50"/>
<accession>A0A3B7MS50</accession>
<organism evidence="4 5">
    <name type="scientific">Paraflavitalea soli</name>
    <dbReference type="NCBI Taxonomy" id="2315862"/>
    <lineage>
        <taxon>Bacteria</taxon>
        <taxon>Pseudomonadati</taxon>
        <taxon>Bacteroidota</taxon>
        <taxon>Chitinophagia</taxon>
        <taxon>Chitinophagales</taxon>
        <taxon>Chitinophagaceae</taxon>
        <taxon>Paraflavitalea</taxon>
    </lineage>
</organism>
<dbReference type="GO" id="GO:0000156">
    <property type="term" value="F:phosphorelay response regulator activity"/>
    <property type="evidence" value="ECO:0007669"/>
    <property type="project" value="InterPro"/>
</dbReference>
<name>A0A3B7MS50_9BACT</name>
<sequence length="247" mass="28426">MKAIIVDDEKHCRESLQSMLQMHCPDVQVVAVCPDAMTAIATIATHRPDLVFLDIEMPRMNAFDLLQKLTRIDFEIIFTTAYDQYAIRAIKCSALDYLLKPVDADELKQAVDKLNSRPRHNMEKEQLQQVVSNLSNTAQQDFKLIIATLDGNYFLLPDEIVYCEGNDNYTHFHLTKGRKLVSAKTLKDYEEMLAEQGFLRIHKSYLVNLKYAVKFSKSNSTLILQDYTTLEVSRRKKEAVINALFNK</sequence>
<dbReference type="InterPro" id="IPR001789">
    <property type="entry name" value="Sig_transdc_resp-reg_receiver"/>
</dbReference>
<dbReference type="KEGG" id="pseg:D3H65_18525"/>
<evidence type="ECO:0000259" key="2">
    <source>
        <dbReference type="PROSITE" id="PS50110"/>
    </source>
</evidence>
<keyword evidence="4" id="KW-0238">DNA-binding</keyword>
<dbReference type="PROSITE" id="PS50110">
    <property type="entry name" value="RESPONSE_REGULATORY"/>
    <property type="match status" value="1"/>
</dbReference>
<keyword evidence="1" id="KW-0597">Phosphoprotein</keyword>
<dbReference type="EMBL" id="CP032157">
    <property type="protein sequence ID" value="AXY75860.1"/>
    <property type="molecule type" value="Genomic_DNA"/>
</dbReference>
<dbReference type="PROSITE" id="PS50930">
    <property type="entry name" value="HTH_LYTTR"/>
    <property type="match status" value="1"/>
</dbReference>
<evidence type="ECO:0000313" key="5">
    <source>
        <dbReference type="Proteomes" id="UP000263900"/>
    </source>
</evidence>
<dbReference type="InterPro" id="IPR007492">
    <property type="entry name" value="LytTR_DNA-bd_dom"/>
</dbReference>